<organism evidence="1 2">
    <name type="scientific">Strongyloides venezuelensis</name>
    <name type="common">Threadworm</name>
    <dbReference type="NCBI Taxonomy" id="75913"/>
    <lineage>
        <taxon>Eukaryota</taxon>
        <taxon>Metazoa</taxon>
        <taxon>Ecdysozoa</taxon>
        <taxon>Nematoda</taxon>
        <taxon>Chromadorea</taxon>
        <taxon>Rhabditida</taxon>
        <taxon>Tylenchina</taxon>
        <taxon>Panagrolaimomorpha</taxon>
        <taxon>Strongyloidoidea</taxon>
        <taxon>Strongyloididae</taxon>
        <taxon>Strongyloides</taxon>
    </lineage>
</organism>
<evidence type="ECO:0000313" key="2">
    <source>
        <dbReference type="WBParaSite" id="SVE_0854100.1"/>
    </source>
</evidence>
<keyword evidence="1" id="KW-1185">Reference proteome</keyword>
<protein>
    <submittedName>
        <fullName evidence="2">Uncharacterized protein</fullName>
    </submittedName>
</protein>
<dbReference type="WBParaSite" id="SVE_0854100.1">
    <property type="protein sequence ID" value="SVE_0854100.1"/>
    <property type="gene ID" value="SVE_0854100"/>
</dbReference>
<evidence type="ECO:0000313" key="1">
    <source>
        <dbReference type="Proteomes" id="UP000035680"/>
    </source>
</evidence>
<dbReference type="Proteomes" id="UP000035680">
    <property type="component" value="Unassembled WGS sequence"/>
</dbReference>
<accession>A0A0K0FI23</accession>
<name>A0A0K0FI23_STRVS</name>
<reference evidence="2" key="2">
    <citation type="submission" date="2015-08" db="UniProtKB">
        <authorList>
            <consortium name="WormBaseParasite"/>
        </authorList>
    </citation>
    <scope>IDENTIFICATION</scope>
</reference>
<proteinExistence type="predicted"/>
<dbReference type="AlphaFoldDB" id="A0A0K0FI23"/>
<reference evidence="1" key="1">
    <citation type="submission" date="2014-07" db="EMBL/GenBank/DDBJ databases">
        <authorList>
            <person name="Martin A.A"/>
            <person name="De Silva N."/>
        </authorList>
    </citation>
    <scope>NUCLEOTIDE SEQUENCE</scope>
</reference>
<sequence>MFLSLIPKDLKFQLQEIIFVDRIKHVGLLKITNALLERNLKKNVLYCLAVAFGFKPSNLAGVLILQSKVAVKNYNRKNDVDDNGKRIRYDNIGYKRRRQGILRTYNKRRNLLTSMRCLLRSSRRE</sequence>